<feature type="transmembrane region" description="Helical" evidence="1">
    <location>
        <begin position="41"/>
        <end position="61"/>
    </location>
</feature>
<dbReference type="Proteomes" id="UP000002168">
    <property type="component" value="Chromosome"/>
</dbReference>
<reference evidence="2 3" key="1">
    <citation type="submission" date="2008-02" db="EMBL/GenBank/DDBJ databases">
        <title>Complete sequence of Shewanella woodyi ATCC 51908.</title>
        <authorList>
            <consortium name="US DOE Joint Genome Institute"/>
            <person name="Copeland A."/>
            <person name="Lucas S."/>
            <person name="Lapidus A."/>
            <person name="Glavina del Rio T."/>
            <person name="Dalin E."/>
            <person name="Tice H."/>
            <person name="Bruce D."/>
            <person name="Goodwin L."/>
            <person name="Pitluck S."/>
            <person name="Sims D."/>
            <person name="Brettin T."/>
            <person name="Detter J.C."/>
            <person name="Han C."/>
            <person name="Kuske C.R."/>
            <person name="Schmutz J."/>
            <person name="Larimer F."/>
            <person name="Land M."/>
            <person name="Hauser L."/>
            <person name="Kyrpides N."/>
            <person name="Lykidis A."/>
            <person name="Zhao J.-S."/>
            <person name="Richardson P."/>
        </authorList>
    </citation>
    <scope>NUCLEOTIDE SEQUENCE [LARGE SCALE GENOMIC DNA]</scope>
    <source>
        <strain evidence="3">ATCC 51908 / MS32</strain>
    </source>
</reference>
<gene>
    <name evidence="2" type="ordered locus">Swoo_4457</name>
</gene>
<keyword evidence="1" id="KW-0472">Membrane</keyword>
<evidence type="ECO:0000313" key="2">
    <source>
        <dbReference type="EMBL" id="ACA88709.1"/>
    </source>
</evidence>
<accession>B1KK78</accession>
<name>B1KK78_SHEWM</name>
<dbReference type="KEGG" id="swd:Swoo_4457"/>
<protein>
    <submittedName>
        <fullName evidence="2">Uncharacterized protein</fullName>
    </submittedName>
</protein>
<evidence type="ECO:0000313" key="3">
    <source>
        <dbReference type="Proteomes" id="UP000002168"/>
    </source>
</evidence>
<sequence>MHKSGYGSHSQVQRYKVQSKVPEGFAHHNHKEVVRLRLIKWGLLFLVVIWEIVGNIEMLGVEDRKIGKEK</sequence>
<evidence type="ECO:0000256" key="1">
    <source>
        <dbReference type="SAM" id="Phobius"/>
    </source>
</evidence>
<proteinExistence type="predicted"/>
<keyword evidence="1" id="KW-1133">Transmembrane helix</keyword>
<keyword evidence="1" id="KW-0812">Transmembrane</keyword>
<dbReference type="RefSeq" id="WP_012327035.1">
    <property type="nucleotide sequence ID" value="NC_010506.1"/>
</dbReference>
<dbReference type="AlphaFoldDB" id="B1KK78"/>
<organism evidence="2 3">
    <name type="scientific">Shewanella woodyi (strain ATCC 51908 / MS32)</name>
    <dbReference type="NCBI Taxonomy" id="392500"/>
    <lineage>
        <taxon>Bacteria</taxon>
        <taxon>Pseudomonadati</taxon>
        <taxon>Pseudomonadota</taxon>
        <taxon>Gammaproteobacteria</taxon>
        <taxon>Alteromonadales</taxon>
        <taxon>Shewanellaceae</taxon>
        <taxon>Shewanella</taxon>
    </lineage>
</organism>
<dbReference type="HOGENOM" id="CLU_2755642_0_0_6"/>
<dbReference type="EMBL" id="CP000961">
    <property type="protein sequence ID" value="ACA88709.1"/>
    <property type="molecule type" value="Genomic_DNA"/>
</dbReference>
<keyword evidence="3" id="KW-1185">Reference proteome</keyword>